<protein>
    <submittedName>
        <fullName evidence="1">Uncharacterized protein</fullName>
    </submittedName>
</protein>
<dbReference type="EMBL" id="CP045652">
    <property type="protein sequence ID" value="QGA26763.1"/>
    <property type="molecule type" value="Genomic_DNA"/>
</dbReference>
<evidence type="ECO:0000313" key="1">
    <source>
        <dbReference type="EMBL" id="QGA26763.1"/>
    </source>
</evidence>
<proteinExistence type="predicted"/>
<organism evidence="1 2">
    <name type="scientific">Sphingobacterium zhuxiongii</name>
    <dbReference type="NCBI Taxonomy" id="2662364"/>
    <lineage>
        <taxon>Bacteria</taxon>
        <taxon>Pseudomonadati</taxon>
        <taxon>Bacteroidota</taxon>
        <taxon>Sphingobacteriia</taxon>
        <taxon>Sphingobacteriales</taxon>
        <taxon>Sphingobacteriaceae</taxon>
        <taxon>Sphingobacterium</taxon>
    </lineage>
</organism>
<dbReference type="KEGG" id="sphe:GFH32_10705"/>
<name>A0A5Q0QAZ7_9SPHI</name>
<dbReference type="Proteomes" id="UP000326921">
    <property type="component" value="Chromosome"/>
</dbReference>
<dbReference type="RefSeq" id="WP_153511611.1">
    <property type="nucleotide sequence ID" value="NZ_CP045652.1"/>
</dbReference>
<reference evidence="1 2" key="1">
    <citation type="submission" date="2019-10" db="EMBL/GenBank/DDBJ databases">
        <authorList>
            <person name="Dong K."/>
        </authorList>
    </citation>
    <scope>NUCLEOTIDE SEQUENCE [LARGE SCALE GENOMIC DNA]</scope>
    <source>
        <strain evidence="2">dk4302</strain>
    </source>
</reference>
<evidence type="ECO:0000313" key="2">
    <source>
        <dbReference type="Proteomes" id="UP000326921"/>
    </source>
</evidence>
<keyword evidence="2" id="KW-1185">Reference proteome</keyword>
<accession>A0A5Q0QAZ7</accession>
<sequence length="149" mass="17351">MTLQERLAYLDKQFDFIDHPGDFDFNLSPERIAYRNEALRTKNRDLYTAYLADHFPDEMAAELQRFDETASKLRQVSPEEAEDIFRSKGINLLQSDLSYHEADAIYKLLKVADEDLSWHLEGSATDLLNSKVRPSTVLQQKRNIWLIAD</sequence>
<dbReference type="AlphaFoldDB" id="A0A5Q0QAZ7"/>
<gene>
    <name evidence="1" type="ORF">GFH32_10705</name>
</gene>